<sequence>MALEEGTTAPEMMLFPYIREPATGSRIPSMSTGGAAMKAMMKQVVAASRVGIINTPNQPT</sequence>
<proteinExistence type="predicted"/>
<dbReference type="HOGENOM" id="CLU_2936560_0_0_3"/>
<name>F4XS76_9CYAN</name>
<keyword evidence="2" id="KW-1185">Reference proteome</keyword>
<accession>F4XS76</accession>
<gene>
    <name evidence="1" type="ORF">LYNGBM3L_12870</name>
</gene>
<dbReference type="eggNOG" id="ENOG5033NWD">
    <property type="taxonomic scope" value="Bacteria"/>
</dbReference>
<dbReference type="AlphaFoldDB" id="F4XS76"/>
<protein>
    <submittedName>
        <fullName evidence="1">Uncharacterized protein</fullName>
    </submittedName>
</protein>
<reference evidence="2" key="1">
    <citation type="journal article" date="2011" name="Proc. Natl. Acad. Sci. U.S.A.">
        <title>Genomic insights into the physiology and ecology of the marine filamentous cyanobacterium Lyngbya majuscula.</title>
        <authorList>
            <person name="Jones A.C."/>
            <person name="Monroe E.A."/>
            <person name="Podell S."/>
            <person name="Hess W.R."/>
            <person name="Klages S."/>
            <person name="Esquenazi E."/>
            <person name="Niessen S."/>
            <person name="Hoover H."/>
            <person name="Rothmann M."/>
            <person name="Lasken R.S."/>
            <person name="Yates J.R.III."/>
            <person name="Reinhardt R."/>
            <person name="Kube M."/>
            <person name="Burkart M.D."/>
            <person name="Allen E.E."/>
            <person name="Dorrestein P.C."/>
            <person name="Gerwick W.H."/>
            <person name="Gerwick L."/>
        </authorList>
    </citation>
    <scope>NUCLEOTIDE SEQUENCE [LARGE SCALE GENOMIC DNA]</scope>
    <source>
        <strain evidence="2">3L</strain>
    </source>
</reference>
<dbReference type="EMBL" id="GL890913">
    <property type="protein sequence ID" value="EGJ32558.1"/>
    <property type="molecule type" value="Genomic_DNA"/>
</dbReference>
<organism evidence="1 2">
    <name type="scientific">Moorena producens 3L</name>
    <dbReference type="NCBI Taxonomy" id="489825"/>
    <lineage>
        <taxon>Bacteria</taxon>
        <taxon>Bacillati</taxon>
        <taxon>Cyanobacteriota</taxon>
        <taxon>Cyanophyceae</taxon>
        <taxon>Coleofasciculales</taxon>
        <taxon>Coleofasciculaceae</taxon>
        <taxon>Moorena</taxon>
    </lineage>
</organism>
<evidence type="ECO:0000313" key="1">
    <source>
        <dbReference type="EMBL" id="EGJ32558.1"/>
    </source>
</evidence>
<dbReference type="Proteomes" id="UP000003959">
    <property type="component" value="Unassembled WGS sequence"/>
</dbReference>
<evidence type="ECO:0000313" key="2">
    <source>
        <dbReference type="Proteomes" id="UP000003959"/>
    </source>
</evidence>